<feature type="region of interest" description="Disordered" evidence="5">
    <location>
        <begin position="618"/>
        <end position="649"/>
    </location>
</feature>
<feature type="compositionally biased region" description="Polar residues" evidence="5">
    <location>
        <begin position="618"/>
        <end position="641"/>
    </location>
</feature>
<feature type="region of interest" description="Disordered" evidence="5">
    <location>
        <begin position="678"/>
        <end position="713"/>
    </location>
</feature>
<reference evidence="8" key="1">
    <citation type="journal article" date="2023" name="Science">
        <title>Genome structures resolve the early diversification of teleost fishes.</title>
        <authorList>
            <person name="Parey E."/>
            <person name="Louis A."/>
            <person name="Montfort J."/>
            <person name="Bouchez O."/>
            <person name="Roques C."/>
            <person name="Iampietro C."/>
            <person name="Lluch J."/>
            <person name="Castinel A."/>
            <person name="Donnadieu C."/>
            <person name="Desvignes T."/>
            <person name="Floi Bucao C."/>
            <person name="Jouanno E."/>
            <person name="Wen M."/>
            <person name="Mejri S."/>
            <person name="Dirks R."/>
            <person name="Jansen H."/>
            <person name="Henkel C."/>
            <person name="Chen W.J."/>
            <person name="Zahm M."/>
            <person name="Cabau C."/>
            <person name="Klopp C."/>
            <person name="Thompson A.W."/>
            <person name="Robinson-Rechavi M."/>
            <person name="Braasch I."/>
            <person name="Lecointre G."/>
            <person name="Bobe J."/>
            <person name="Postlethwait J.H."/>
            <person name="Berthelot C."/>
            <person name="Roest Crollius H."/>
            <person name="Guiguen Y."/>
        </authorList>
    </citation>
    <scope>NUCLEOTIDE SEQUENCE</scope>
    <source>
        <strain evidence="8">WJC10195</strain>
    </source>
</reference>
<feature type="compositionally biased region" description="Polar residues" evidence="5">
    <location>
        <begin position="1072"/>
        <end position="1100"/>
    </location>
</feature>
<feature type="compositionally biased region" description="Low complexity" evidence="5">
    <location>
        <begin position="564"/>
        <end position="578"/>
    </location>
</feature>
<dbReference type="PROSITE" id="PS01359">
    <property type="entry name" value="ZF_PHD_1"/>
    <property type="match status" value="1"/>
</dbReference>
<dbReference type="EMBL" id="JAINUF010000016">
    <property type="protein sequence ID" value="KAJ8340122.1"/>
    <property type="molecule type" value="Genomic_DNA"/>
</dbReference>
<feature type="compositionally biased region" description="Acidic residues" evidence="5">
    <location>
        <begin position="48"/>
        <end position="65"/>
    </location>
</feature>
<evidence type="ECO:0000256" key="4">
    <source>
        <dbReference type="PROSITE-ProRule" id="PRU00175"/>
    </source>
</evidence>
<evidence type="ECO:0000256" key="1">
    <source>
        <dbReference type="ARBA" id="ARBA00022723"/>
    </source>
</evidence>
<feature type="region of interest" description="Disordered" evidence="5">
    <location>
        <begin position="21"/>
        <end position="72"/>
    </location>
</feature>
<protein>
    <recommendedName>
        <fullName evidence="10">PHD and RING finger domain-containing protein 1</fullName>
    </recommendedName>
</protein>
<feature type="region of interest" description="Disordered" evidence="5">
    <location>
        <begin position="728"/>
        <end position="753"/>
    </location>
</feature>
<keyword evidence="9" id="KW-1185">Reference proteome</keyword>
<dbReference type="InterPro" id="IPR013083">
    <property type="entry name" value="Znf_RING/FYVE/PHD"/>
</dbReference>
<keyword evidence="2 4" id="KW-0863">Zinc-finger</keyword>
<evidence type="ECO:0000259" key="7">
    <source>
        <dbReference type="PROSITE" id="PS50089"/>
    </source>
</evidence>
<dbReference type="Pfam" id="PF23030">
    <property type="entry name" value="SCAF11-like_C"/>
    <property type="match status" value="1"/>
</dbReference>
<feature type="domain" description="PHD-type" evidence="6">
    <location>
        <begin position="180"/>
        <end position="230"/>
    </location>
</feature>
<gene>
    <name evidence="8" type="ORF">SKAU_G00347550</name>
</gene>
<dbReference type="InterPro" id="IPR019787">
    <property type="entry name" value="Znf_PHD-finger"/>
</dbReference>
<dbReference type="InterPro" id="IPR019786">
    <property type="entry name" value="Zinc_finger_PHD-type_CS"/>
</dbReference>
<feature type="region of interest" description="Disordered" evidence="5">
    <location>
        <begin position="860"/>
        <end position="1140"/>
    </location>
</feature>
<evidence type="ECO:0000256" key="5">
    <source>
        <dbReference type="SAM" id="MobiDB-lite"/>
    </source>
</evidence>
<feature type="region of interest" description="Disordered" evidence="5">
    <location>
        <begin position="1240"/>
        <end position="1260"/>
    </location>
</feature>
<feature type="compositionally biased region" description="Basic and acidic residues" evidence="5">
    <location>
        <begin position="877"/>
        <end position="887"/>
    </location>
</feature>
<dbReference type="InterPro" id="IPR011011">
    <property type="entry name" value="Znf_FYVE_PHD"/>
</dbReference>
<dbReference type="Proteomes" id="UP001152622">
    <property type="component" value="Chromosome 16"/>
</dbReference>
<feature type="compositionally biased region" description="Acidic residues" evidence="5">
    <location>
        <begin position="421"/>
        <end position="431"/>
    </location>
</feature>
<proteinExistence type="predicted"/>
<dbReference type="PANTHER" id="PTHR12618">
    <property type="entry name" value="PHD AND RING FINGER DOMAIN-CONTAINING PROTEIN 1"/>
    <property type="match status" value="1"/>
</dbReference>
<dbReference type="PROSITE" id="PS50016">
    <property type="entry name" value="ZF_PHD_2"/>
    <property type="match status" value="1"/>
</dbReference>
<dbReference type="OrthoDB" id="1935339at2759"/>
<evidence type="ECO:0000313" key="9">
    <source>
        <dbReference type="Proteomes" id="UP001152622"/>
    </source>
</evidence>
<dbReference type="InterPro" id="IPR047157">
    <property type="entry name" value="PHRF1/Atg35"/>
</dbReference>
<feature type="compositionally biased region" description="Basic residues" evidence="5">
    <location>
        <begin position="1120"/>
        <end position="1131"/>
    </location>
</feature>
<dbReference type="GO" id="GO:0008270">
    <property type="term" value="F:zinc ion binding"/>
    <property type="evidence" value="ECO:0007669"/>
    <property type="project" value="UniProtKB-KW"/>
</dbReference>
<dbReference type="SUPFAM" id="SSF57903">
    <property type="entry name" value="FYVE/PHD zinc finger"/>
    <property type="match status" value="1"/>
</dbReference>
<accession>A0A9Q1EJT6</accession>
<feature type="region of interest" description="Disordered" evidence="5">
    <location>
        <begin position="545"/>
        <end position="598"/>
    </location>
</feature>
<dbReference type="InterPro" id="IPR001965">
    <property type="entry name" value="Znf_PHD"/>
</dbReference>
<name>A0A9Q1EJT6_SYNKA</name>
<dbReference type="CDD" id="cd15536">
    <property type="entry name" value="PHD_PHRF1"/>
    <property type="match status" value="1"/>
</dbReference>
<dbReference type="Pfam" id="PF00628">
    <property type="entry name" value="PHD"/>
    <property type="match status" value="1"/>
</dbReference>
<feature type="compositionally biased region" description="Low complexity" evidence="5">
    <location>
        <begin position="693"/>
        <end position="713"/>
    </location>
</feature>
<feature type="region of interest" description="Disordered" evidence="5">
    <location>
        <begin position="1155"/>
        <end position="1175"/>
    </location>
</feature>
<keyword evidence="1" id="KW-0479">Metal-binding</keyword>
<feature type="region of interest" description="Disordered" evidence="5">
    <location>
        <begin position="322"/>
        <end position="436"/>
    </location>
</feature>
<dbReference type="PROSITE" id="PS50089">
    <property type="entry name" value="ZF_RING_2"/>
    <property type="match status" value="1"/>
</dbReference>
<organism evidence="8 9">
    <name type="scientific">Synaphobranchus kaupii</name>
    <name type="common">Kaup's arrowtooth eel</name>
    <dbReference type="NCBI Taxonomy" id="118154"/>
    <lineage>
        <taxon>Eukaryota</taxon>
        <taxon>Metazoa</taxon>
        <taxon>Chordata</taxon>
        <taxon>Craniata</taxon>
        <taxon>Vertebrata</taxon>
        <taxon>Euteleostomi</taxon>
        <taxon>Actinopterygii</taxon>
        <taxon>Neopterygii</taxon>
        <taxon>Teleostei</taxon>
        <taxon>Anguilliformes</taxon>
        <taxon>Synaphobranchidae</taxon>
        <taxon>Synaphobranchus</taxon>
    </lineage>
</organism>
<feature type="compositionally biased region" description="Basic and acidic residues" evidence="5">
    <location>
        <begin position="999"/>
        <end position="1011"/>
    </location>
</feature>
<evidence type="ECO:0000256" key="3">
    <source>
        <dbReference type="ARBA" id="ARBA00022833"/>
    </source>
</evidence>
<evidence type="ECO:0000259" key="6">
    <source>
        <dbReference type="PROSITE" id="PS50016"/>
    </source>
</evidence>
<feature type="compositionally biased region" description="Basic residues" evidence="5">
    <location>
        <begin position="384"/>
        <end position="393"/>
    </location>
</feature>
<feature type="compositionally biased region" description="Basic and acidic residues" evidence="5">
    <location>
        <begin position="1105"/>
        <end position="1117"/>
    </location>
</feature>
<dbReference type="PROSITE" id="PS00518">
    <property type="entry name" value="ZF_RING_1"/>
    <property type="match status" value="1"/>
</dbReference>
<feature type="compositionally biased region" description="Basic and acidic residues" evidence="5">
    <location>
        <begin position="1155"/>
        <end position="1165"/>
    </location>
</feature>
<dbReference type="CDD" id="cd16635">
    <property type="entry name" value="mRING-HC-C3HC3D_PHRF1"/>
    <property type="match status" value="1"/>
</dbReference>
<dbReference type="InterPro" id="IPR017907">
    <property type="entry name" value="Znf_RING_CS"/>
</dbReference>
<dbReference type="Gene3D" id="3.30.40.10">
    <property type="entry name" value="Zinc/RING finger domain, C3HC4 (zinc finger)"/>
    <property type="match status" value="2"/>
</dbReference>
<dbReference type="SMART" id="SM00184">
    <property type="entry name" value="RING"/>
    <property type="match status" value="2"/>
</dbReference>
<evidence type="ECO:0008006" key="10">
    <source>
        <dbReference type="Google" id="ProtNLM"/>
    </source>
</evidence>
<feature type="compositionally biased region" description="Polar residues" evidence="5">
    <location>
        <begin position="860"/>
        <end position="876"/>
    </location>
</feature>
<feature type="domain" description="RING-type" evidence="7">
    <location>
        <begin position="100"/>
        <end position="141"/>
    </location>
</feature>
<dbReference type="InterPro" id="IPR001841">
    <property type="entry name" value="Znf_RING"/>
</dbReference>
<dbReference type="Pfam" id="PF13639">
    <property type="entry name" value="zf-RING_2"/>
    <property type="match status" value="1"/>
</dbReference>
<feature type="region of interest" description="Disordered" evidence="5">
    <location>
        <begin position="1479"/>
        <end position="1514"/>
    </location>
</feature>
<dbReference type="SMART" id="SM00249">
    <property type="entry name" value="PHD"/>
    <property type="match status" value="1"/>
</dbReference>
<sequence>MDEEDSQEVLVNRKVSQRRGQRNLFVLTDEEDSAAEGGNSEESVGSREEDEAEEDRDEDEEDSDVCLEREDGAMKGVEGSAARVAALLDDLSSDDEAEKCPICLHSFQEQPVATPASCLHHFCLDCILEWSKNVNSCPVDRLAFGSIHLRKCYGGKVQKMIPVQEPVKVEEEEISVDFDQTSCEVCGRRDREDRLLLCDGCDAGYHIECLTPPLDAVPVEEWFCPECTSNNPHTDSAEEVSEDEVVALQTDAVPTSGRLRTSTAGRMRSIARTRQSERVRATVNRNRITQAHAHQHVPRYLIQSTWLDGTISAVLNSSACTHKGKTDEKHLKTQRKKASTESSSSSSSKNRTAGKDIKLHRGHLNSTRLGQKQVAKKDPAPHSRITKSSRTGKPKQSPPARPLGYHPKIRPASLSVYGDSSDLDPFDDESSAGESLPVVDMSRRGLSHSALRSHQPVARPIQHGLSRHSSSMSETDIMEDSAPVPDLLGNILSGQSLLLMDSSTMVINRDGSLKLGKPVCASSSKTSISSHTDTFEFETEVHVGIASGSGSSGDTEPSHPLPHTPSSSHSFPGPSSSSAKPTSPLAPPIMPGNVCSPNLAPERPPNVCAPQPVNPVALSQRSWSKTSSPSLPLRHSNSMSDWASREKGADTGVGTVKKALSKPLLLDVSRLPRIPKIRRGADSRTTPQDRAGTSCTSSFSSSWTSTLNPSSSSTVSICVSAPRSVLHTRCPSSPERHTSSLGSAENRLSEKQSGKLHDPFHLIGSQLLCSDGVPEGNTLDHHSKGVMPGEKGVVPYVYGCNYDDADFRTKPESIDEAIKERTKYSECSENVKMERVSHRNLLQEGQPAICNSRTDVANANSKKCRSRNVSSSQKQDSCLRSEKNKSKPKDRHSRSRSSSCSAPRGKSDPDARGKLKDRHTWSGGPDGSRSGTETKMKSRETTTSCSPSKERKRVRSSSESSPSESPERPRKRRRCSPSRSPQRWSNSSSGDPSRNGIPSERDHEWRNRKGSESQGLSQPRSRSRSRSRERRKDQVRSQSSRRSKDRSRSKDGNRARSRSLSRDRKNEKDSTHSSCSRENSRSTEIPTSVSPADLVNNQKPVSLKYPKDPTDHKEMQQGKHFSHSNVRKPQKLKTEKNASLSGVKEEVSAFVFVDKKGKSRSENKKEKKRKREIKADLEKMAKIELRVQSHMKSSCQPQMTTYVETDPQPAILPIGKKEHFSEVTDSAGSVSPQKRFVAQEEKGMKESLPATHPKKRPKEISVEDTNHLSVGYTLNSQGVRKSVNTEVTGTACDMGSTVITDTPETVGGMESTVITDTSEAVGGMESTVTTDTTDTVGNMESTVITDTPETIVGMENTVIADTPETITGMENTVITDTPDTVGDMESTVITDTSETVGDMEGTVITDTPETVGNMESTVITAISETVGDMGDAKIMDRLVAKQEGQEAVKPEMVPAVIVASSTRSRRPVKRVTWSLQEVDAPPAQPKRLLPPNTVRQSDKDGLQIPASPTQEQDMKKLHLKERAVEEVKLAIKPFFQKKEITKEEYKEIWGKAVQKICCSKSGEISPERVANLVKAYVEKYQLLKKQQKERRSQELEGTL</sequence>
<feature type="compositionally biased region" description="Basic and acidic residues" evidence="5">
    <location>
        <begin position="1046"/>
        <end position="1071"/>
    </location>
</feature>
<feature type="compositionally biased region" description="Basic and acidic residues" evidence="5">
    <location>
        <begin position="905"/>
        <end position="920"/>
    </location>
</feature>
<comment type="caution">
    <text evidence="8">The sequence shown here is derived from an EMBL/GenBank/DDBJ whole genome shotgun (WGS) entry which is preliminary data.</text>
</comment>
<evidence type="ECO:0000256" key="2">
    <source>
        <dbReference type="ARBA" id="ARBA00022771"/>
    </source>
</evidence>
<evidence type="ECO:0000313" key="8">
    <source>
        <dbReference type="EMBL" id="KAJ8340122.1"/>
    </source>
</evidence>
<feature type="compositionally biased region" description="Low complexity" evidence="5">
    <location>
        <begin position="977"/>
        <end position="989"/>
    </location>
</feature>
<dbReference type="PANTHER" id="PTHR12618:SF20">
    <property type="entry name" value="PHD AND RING FINGER DOMAIN-CONTAINING PROTEIN 1"/>
    <property type="match status" value="1"/>
</dbReference>
<dbReference type="InterPro" id="IPR057031">
    <property type="entry name" value="SFR19-like_C"/>
</dbReference>
<keyword evidence="3" id="KW-0862">Zinc</keyword>
<dbReference type="SUPFAM" id="SSF57850">
    <property type="entry name" value="RING/U-box"/>
    <property type="match status" value="1"/>
</dbReference>